<reference evidence="1 2" key="1">
    <citation type="submission" date="2020-05" db="EMBL/GenBank/DDBJ databases">
        <title>Hymenobacter terrestris sp. nov. and Hymenobacter lapidiphilus sp. nov., isolated from regoliths in Antarctica.</title>
        <authorList>
            <person name="Sedlacek I."/>
            <person name="Pantucek R."/>
            <person name="Zeman M."/>
            <person name="Holochova P."/>
            <person name="Kralova S."/>
            <person name="Stankova E."/>
            <person name="Sedo O."/>
            <person name="Micenkova L."/>
            <person name="Svec P."/>
            <person name="Gupta V."/>
            <person name="Sood U."/>
            <person name="Korpole U.S."/>
            <person name="Lal R."/>
        </authorList>
    </citation>
    <scope>NUCLEOTIDE SEQUENCE [LARGE SCALE GENOMIC DNA]</scope>
    <source>
        <strain evidence="1 2">P5342</strain>
    </source>
</reference>
<accession>A0A7Y7U6C8</accession>
<comment type="caution">
    <text evidence="1">The sequence shown here is derived from an EMBL/GenBank/DDBJ whole genome shotgun (WGS) entry which is preliminary data.</text>
</comment>
<gene>
    <name evidence="1" type="ORF">HW554_10470</name>
</gene>
<evidence type="ECO:0000313" key="2">
    <source>
        <dbReference type="Proteomes" id="UP000565521"/>
    </source>
</evidence>
<protein>
    <submittedName>
        <fullName evidence="1">Uncharacterized protein</fullName>
    </submittedName>
</protein>
<evidence type="ECO:0000313" key="1">
    <source>
        <dbReference type="EMBL" id="NVO31634.1"/>
    </source>
</evidence>
<proteinExistence type="predicted"/>
<sequence>MLLAVLIGGSSFGPIWSHTLIEAGKQFVLGSQQRGAFQVSIRNSGPVPLSIAERQTGGAVLERGRLESNQKATLGFSAGSAALVRNLGTRQAEFDAKITNKTTDSLSMRYEVMAKE</sequence>
<organism evidence="1 2">
    <name type="scientific">Hymenobacter lapidiphilus</name>
    <dbReference type="NCBI Taxonomy" id="2608003"/>
    <lineage>
        <taxon>Bacteria</taxon>
        <taxon>Pseudomonadati</taxon>
        <taxon>Bacteroidota</taxon>
        <taxon>Cytophagia</taxon>
        <taxon>Cytophagales</taxon>
        <taxon>Hymenobacteraceae</taxon>
        <taxon>Hymenobacter</taxon>
    </lineage>
</organism>
<dbReference type="AlphaFoldDB" id="A0A7Y7U6C8"/>
<dbReference type="RefSeq" id="WP_176908535.1">
    <property type="nucleotide sequence ID" value="NZ_JABKAU010000016.1"/>
</dbReference>
<dbReference type="Proteomes" id="UP000565521">
    <property type="component" value="Unassembled WGS sequence"/>
</dbReference>
<dbReference type="EMBL" id="JABKAU010000016">
    <property type="protein sequence ID" value="NVO31634.1"/>
    <property type="molecule type" value="Genomic_DNA"/>
</dbReference>
<keyword evidence="2" id="KW-1185">Reference proteome</keyword>
<name>A0A7Y7U6C8_9BACT</name>